<keyword evidence="3" id="KW-1185">Reference proteome</keyword>
<dbReference type="InterPro" id="IPR011051">
    <property type="entry name" value="RmlC_Cupin_sf"/>
</dbReference>
<dbReference type="EMBL" id="AWFG01000030">
    <property type="protein sequence ID" value="KCZ57609.1"/>
    <property type="molecule type" value="Genomic_DNA"/>
</dbReference>
<proteinExistence type="predicted"/>
<accession>A0A062UM13</accession>
<dbReference type="RefSeq" id="WP_051615364.1">
    <property type="nucleotide sequence ID" value="NZ_AWFG01000030.1"/>
</dbReference>
<dbReference type="Proteomes" id="UP000027190">
    <property type="component" value="Unassembled WGS sequence"/>
</dbReference>
<dbReference type="PATRIC" id="fig|1280947.3.peg.2260"/>
<dbReference type="Pfam" id="PF12973">
    <property type="entry name" value="Cupin_7"/>
    <property type="match status" value="1"/>
</dbReference>
<dbReference type="InterPro" id="IPR025979">
    <property type="entry name" value="ChrR-like_cupin_dom"/>
</dbReference>
<dbReference type="STRING" id="1280947.HY30_05380"/>
<dbReference type="InterPro" id="IPR014710">
    <property type="entry name" value="RmlC-like_jellyroll"/>
</dbReference>
<gene>
    <name evidence="2" type="ORF">HY30_05380</name>
</gene>
<comment type="caution">
    <text evidence="2">The sequence shown here is derived from an EMBL/GenBank/DDBJ whole genome shotgun (WGS) entry which is preliminary data.</text>
</comment>
<dbReference type="eggNOG" id="COG3806">
    <property type="taxonomic scope" value="Bacteria"/>
</dbReference>
<dbReference type="SUPFAM" id="SSF51182">
    <property type="entry name" value="RmlC-like cupins"/>
    <property type="match status" value="1"/>
</dbReference>
<protein>
    <recommendedName>
        <fullName evidence="1">ChrR-like cupin domain-containing protein</fullName>
    </recommendedName>
</protein>
<reference evidence="2 3" key="1">
    <citation type="journal article" date="2014" name="Antonie Van Leeuwenhoek">
        <title>Hyphomonas beringensis sp. nov. and Hyphomonas chukchiensis sp. nov., isolated from surface seawater of the Bering Sea and Chukchi Sea.</title>
        <authorList>
            <person name="Li C."/>
            <person name="Lai Q."/>
            <person name="Li G."/>
            <person name="Dong C."/>
            <person name="Wang J."/>
            <person name="Liao Y."/>
            <person name="Shao Z."/>
        </authorList>
    </citation>
    <scope>NUCLEOTIDE SEQUENCE [LARGE SCALE GENOMIC DNA]</scope>
    <source>
        <strain evidence="2 3">BH-BN04-4</strain>
    </source>
</reference>
<dbReference type="InterPro" id="IPR012807">
    <property type="entry name" value="Anti-sigma_ChrR"/>
</dbReference>
<dbReference type="Gene3D" id="1.10.10.1320">
    <property type="entry name" value="Anti-sigma factor, zinc-finger domain"/>
    <property type="match status" value="1"/>
</dbReference>
<sequence length="218" mass="22762">MTETGSHYSELYAAYAAGTLDPGFALLVETQGALRRDVRDAVAISEAAAGVFLEAEEGVPMAAGALDRVFAAIDAAGTADISRADAATTEINEIERLPEPVAKLAREAHARSGWKRPARGISRLDLNIGSDAQVELYRIQPGAAVPRHTHGAKEYTLVLAGGYSDATGSYGPGDLAVKGPEDTHLPVGDEGEVCYALIIHGGLRLTGAMGIVQRLLGL</sequence>
<evidence type="ECO:0000313" key="2">
    <source>
        <dbReference type="EMBL" id="KCZ57609.1"/>
    </source>
</evidence>
<organism evidence="2 3">
    <name type="scientific">Hyphomonas chukchiensis</name>
    <dbReference type="NCBI Taxonomy" id="1280947"/>
    <lineage>
        <taxon>Bacteria</taxon>
        <taxon>Pseudomonadati</taxon>
        <taxon>Pseudomonadota</taxon>
        <taxon>Alphaproteobacteria</taxon>
        <taxon>Hyphomonadales</taxon>
        <taxon>Hyphomonadaceae</taxon>
        <taxon>Hyphomonas</taxon>
    </lineage>
</organism>
<name>A0A062UM13_9PROT</name>
<dbReference type="Gene3D" id="2.60.120.10">
    <property type="entry name" value="Jelly Rolls"/>
    <property type="match status" value="1"/>
</dbReference>
<evidence type="ECO:0000259" key="1">
    <source>
        <dbReference type="Pfam" id="PF12973"/>
    </source>
</evidence>
<dbReference type="OrthoDB" id="2988517at2"/>
<evidence type="ECO:0000313" key="3">
    <source>
        <dbReference type="Proteomes" id="UP000027190"/>
    </source>
</evidence>
<dbReference type="AlphaFoldDB" id="A0A062UM13"/>
<dbReference type="InterPro" id="IPR041916">
    <property type="entry name" value="Anti_sigma_zinc_sf"/>
</dbReference>
<dbReference type="CDD" id="cd20301">
    <property type="entry name" value="cupin_ChrR"/>
    <property type="match status" value="1"/>
</dbReference>
<feature type="domain" description="ChrR-like cupin" evidence="1">
    <location>
        <begin position="113"/>
        <end position="201"/>
    </location>
</feature>